<dbReference type="Pfam" id="PF02951">
    <property type="entry name" value="GSH-S_N"/>
    <property type="match status" value="1"/>
</dbReference>
<feature type="domain" description="ATP-grasp" evidence="11">
    <location>
        <begin position="126"/>
        <end position="311"/>
    </location>
</feature>
<dbReference type="GO" id="GO:0005737">
    <property type="term" value="C:cytoplasm"/>
    <property type="evidence" value="ECO:0007669"/>
    <property type="project" value="TreeGrafter"/>
</dbReference>
<evidence type="ECO:0000256" key="7">
    <source>
        <dbReference type="ARBA" id="ARBA00022840"/>
    </source>
</evidence>
<dbReference type="Gene3D" id="3.30.1490.20">
    <property type="entry name" value="ATP-grasp fold, A domain"/>
    <property type="match status" value="1"/>
</dbReference>
<dbReference type="PANTHER" id="PTHR21621:SF4">
    <property type="entry name" value="GLUTATHIONE SYNTHETASE"/>
    <property type="match status" value="1"/>
</dbReference>
<keyword evidence="13" id="KW-1185">Reference proteome</keyword>
<dbReference type="SUPFAM" id="SSF52440">
    <property type="entry name" value="PreATP-grasp domain"/>
    <property type="match status" value="1"/>
</dbReference>
<gene>
    <name evidence="10 12" type="primary">gshB</name>
    <name evidence="12" type="ORF">INR99_00305</name>
</gene>
<dbReference type="PROSITE" id="PS50975">
    <property type="entry name" value="ATP_GRASP"/>
    <property type="match status" value="1"/>
</dbReference>
<evidence type="ECO:0000256" key="9">
    <source>
        <dbReference type="ARBA" id="ARBA00023211"/>
    </source>
</evidence>
<evidence type="ECO:0000313" key="12">
    <source>
        <dbReference type="EMBL" id="MBE9607781.1"/>
    </source>
</evidence>
<dbReference type="AlphaFoldDB" id="A0A8J7K0B8"/>
<evidence type="ECO:0000256" key="6">
    <source>
        <dbReference type="ARBA" id="ARBA00022741"/>
    </source>
</evidence>
<evidence type="ECO:0000259" key="11">
    <source>
        <dbReference type="PROSITE" id="PS50975"/>
    </source>
</evidence>
<dbReference type="Proteomes" id="UP000604481">
    <property type="component" value="Unassembled WGS sequence"/>
</dbReference>
<comment type="caution">
    <text evidence="12">The sequence shown here is derived from an EMBL/GenBank/DDBJ whole genome shotgun (WGS) entry which is preliminary data.</text>
</comment>
<dbReference type="InterPro" id="IPR004215">
    <property type="entry name" value="GSHS_N"/>
</dbReference>
<proteinExistence type="inferred from homology"/>
<dbReference type="HAMAP" id="MF_00162">
    <property type="entry name" value="GSH_S"/>
    <property type="match status" value="1"/>
</dbReference>
<dbReference type="PANTHER" id="PTHR21621">
    <property type="entry name" value="RIBOSOMAL PROTEIN S6 MODIFICATION PROTEIN"/>
    <property type="match status" value="1"/>
</dbReference>
<dbReference type="GO" id="GO:0046872">
    <property type="term" value="F:metal ion binding"/>
    <property type="evidence" value="ECO:0007669"/>
    <property type="project" value="UniProtKB-KW"/>
</dbReference>
<dbReference type="InterPro" id="IPR006284">
    <property type="entry name" value="Glut_synth_pro"/>
</dbReference>
<comment type="cofactor">
    <cofactor evidence="1">
        <name>Mn(2+)</name>
        <dbReference type="ChEBI" id="CHEBI:29035"/>
    </cofactor>
</comment>
<dbReference type="InterPro" id="IPR004218">
    <property type="entry name" value="GSHS_ATP-bd"/>
</dbReference>
<keyword evidence="3 10" id="KW-0436">Ligase</keyword>
<dbReference type="FunFam" id="3.30.1490.20:FF:000009">
    <property type="entry name" value="Glutathione synthetase"/>
    <property type="match status" value="1"/>
</dbReference>
<evidence type="ECO:0000256" key="8">
    <source>
        <dbReference type="ARBA" id="ARBA00022842"/>
    </source>
</evidence>
<keyword evidence="4 10" id="KW-0317">Glutathione biosynthesis</keyword>
<dbReference type="Gene3D" id="3.40.50.20">
    <property type="match status" value="1"/>
</dbReference>
<dbReference type="InterPro" id="IPR016185">
    <property type="entry name" value="PreATP-grasp_dom_sf"/>
</dbReference>
<comment type="similarity">
    <text evidence="10">Belongs to the prokaryotic GSH synthase family.</text>
</comment>
<keyword evidence="8" id="KW-0460">Magnesium</keyword>
<evidence type="ECO:0000256" key="2">
    <source>
        <dbReference type="ARBA" id="ARBA00001946"/>
    </source>
</evidence>
<dbReference type="UniPathway" id="UPA00142">
    <property type="reaction ID" value="UER00210"/>
</dbReference>
<dbReference type="Pfam" id="PF02955">
    <property type="entry name" value="GSH-S_ATP"/>
    <property type="match status" value="1"/>
</dbReference>
<protein>
    <recommendedName>
        <fullName evidence="10">Glutathione synthetase</fullName>
        <ecNumber evidence="10">6.3.2.3</ecNumber>
    </recommendedName>
    <alternativeName>
        <fullName evidence="10">GSH synthetase</fullName>
        <shortName evidence="10">GSH-S</shortName>
        <shortName evidence="10">GSHase</shortName>
    </alternativeName>
    <alternativeName>
        <fullName evidence="10">Glutathione synthase</fullName>
    </alternativeName>
</protein>
<comment type="catalytic activity">
    <reaction evidence="10">
        <text>gamma-L-glutamyl-L-cysteine + glycine + ATP = glutathione + ADP + phosphate + H(+)</text>
        <dbReference type="Rhea" id="RHEA:13557"/>
        <dbReference type="ChEBI" id="CHEBI:15378"/>
        <dbReference type="ChEBI" id="CHEBI:30616"/>
        <dbReference type="ChEBI" id="CHEBI:43474"/>
        <dbReference type="ChEBI" id="CHEBI:57305"/>
        <dbReference type="ChEBI" id="CHEBI:57925"/>
        <dbReference type="ChEBI" id="CHEBI:58173"/>
        <dbReference type="ChEBI" id="CHEBI:456216"/>
        <dbReference type="EC" id="6.3.2.3"/>
    </reaction>
</comment>
<dbReference type="RefSeq" id="WP_194114956.1">
    <property type="nucleotide sequence ID" value="NZ_JADFUA010000001.1"/>
</dbReference>
<reference evidence="12 13" key="1">
    <citation type="submission" date="2020-10" db="EMBL/GenBank/DDBJ databases">
        <title>The genome sequence of Chitinilyticum litopenaei 4Y14.</title>
        <authorList>
            <person name="Liu Y."/>
        </authorList>
    </citation>
    <scope>NUCLEOTIDE SEQUENCE [LARGE SCALE GENOMIC DNA]</scope>
    <source>
        <strain evidence="12 13">4Y14</strain>
    </source>
</reference>
<name>A0A8J7K0B8_9NEIS</name>
<evidence type="ECO:0000313" key="13">
    <source>
        <dbReference type="Proteomes" id="UP000604481"/>
    </source>
</evidence>
<dbReference type="NCBIfam" id="NF003573">
    <property type="entry name" value="PRK05246.1"/>
    <property type="match status" value="1"/>
</dbReference>
<comment type="cofactor">
    <cofactor evidence="2">
        <name>Mg(2+)</name>
        <dbReference type="ChEBI" id="CHEBI:18420"/>
    </cofactor>
</comment>
<keyword evidence="5" id="KW-0479">Metal-binding</keyword>
<dbReference type="GO" id="GO:0004363">
    <property type="term" value="F:glutathione synthase activity"/>
    <property type="evidence" value="ECO:0007669"/>
    <property type="project" value="UniProtKB-UniRule"/>
</dbReference>
<dbReference type="EMBL" id="JADFUA010000001">
    <property type="protein sequence ID" value="MBE9607781.1"/>
    <property type="molecule type" value="Genomic_DNA"/>
</dbReference>
<evidence type="ECO:0000256" key="3">
    <source>
        <dbReference type="ARBA" id="ARBA00022598"/>
    </source>
</evidence>
<keyword evidence="6 10" id="KW-0547">Nucleotide-binding</keyword>
<evidence type="ECO:0000256" key="4">
    <source>
        <dbReference type="ARBA" id="ARBA00022684"/>
    </source>
</evidence>
<dbReference type="Gene3D" id="3.30.470.20">
    <property type="entry name" value="ATP-grasp fold, B domain"/>
    <property type="match status" value="1"/>
</dbReference>
<dbReference type="NCBIfam" id="TIGR01380">
    <property type="entry name" value="glut_syn"/>
    <property type="match status" value="1"/>
</dbReference>
<accession>A0A8J7K0B8</accession>
<dbReference type="InterPro" id="IPR013815">
    <property type="entry name" value="ATP_grasp_subdomain_1"/>
</dbReference>
<evidence type="ECO:0000256" key="1">
    <source>
        <dbReference type="ARBA" id="ARBA00001936"/>
    </source>
</evidence>
<comment type="pathway">
    <text evidence="10">Sulfur metabolism; glutathione biosynthesis; glutathione from L-cysteine and L-glutamate: step 2/2.</text>
</comment>
<dbReference type="GO" id="GO:0005524">
    <property type="term" value="F:ATP binding"/>
    <property type="evidence" value="ECO:0007669"/>
    <property type="project" value="UniProtKB-UniRule"/>
</dbReference>
<keyword evidence="7 10" id="KW-0067">ATP-binding</keyword>
<dbReference type="SUPFAM" id="SSF56059">
    <property type="entry name" value="Glutathione synthetase ATP-binding domain-like"/>
    <property type="match status" value="1"/>
</dbReference>
<dbReference type="InterPro" id="IPR011761">
    <property type="entry name" value="ATP-grasp"/>
</dbReference>
<organism evidence="12 13">
    <name type="scientific">Chitinilyticum piscinae</name>
    <dbReference type="NCBI Taxonomy" id="2866724"/>
    <lineage>
        <taxon>Bacteria</taxon>
        <taxon>Pseudomonadati</taxon>
        <taxon>Pseudomonadota</taxon>
        <taxon>Betaproteobacteria</taxon>
        <taxon>Neisseriales</taxon>
        <taxon>Chitinibacteraceae</taxon>
        <taxon>Chitinilyticum</taxon>
    </lineage>
</organism>
<sequence length="315" mass="34452">MRILVVADPLAGFKIHKDSTYAMLREAAARGHALFTCEAHELSVRDGVVLAQAHALTLTATQEYKHWFASAEGQAQALRDFDAVIMRTDPPFDQQYYYATQLFTLAEMQGAKVFNSGRALRDFNEKLAILRFAEFIAPTLVSQDMVQLRDFVREQGDVIVKPLDGMGGMGIFRITPTDPNLGSILETLSDNGRRTIMAQRYLPAIIDGDKRVLLIDGKPVDWCLARIPQQGETRGNLAAGGSGVARPLSARDREIAEALGPQLAAQGLLLVGLDIIGEHLTEVNVTSPTCFQEITAQSGINVAGLFIDALERRCA</sequence>
<evidence type="ECO:0000256" key="5">
    <source>
        <dbReference type="ARBA" id="ARBA00022723"/>
    </source>
</evidence>
<dbReference type="EC" id="6.3.2.3" evidence="10"/>
<evidence type="ECO:0000256" key="10">
    <source>
        <dbReference type="HAMAP-Rule" id="MF_00162"/>
    </source>
</evidence>
<keyword evidence="9" id="KW-0464">Manganese</keyword>